<organism evidence="1 2">
    <name type="scientific">Pseudomonas phage Bf7</name>
    <dbReference type="NCBI Taxonomy" id="1100790"/>
    <lineage>
        <taxon>Viruses</taxon>
        <taxon>Duplodnaviria</taxon>
        <taxon>Heunggongvirae</taxon>
        <taxon>Uroviricota</taxon>
        <taxon>Caudoviricetes</taxon>
        <taxon>Autographivirales</taxon>
        <taxon>Autonotataviridae</taxon>
        <taxon>Bifseptvirus</taxon>
        <taxon>Bifseptvirus Bf7</taxon>
    </lineage>
</organism>
<sequence length="104" mass="12376">MSRNEYQPPRFRAIEQAVFEEIRHVWPEACVRANADMTRPGWTGMRVRVSIFRHNNEVFTESVFPEEQFSPPVHVIASTMRRSFTEGVHKALKEYEDDLRNLRR</sequence>
<proteinExistence type="predicted"/>
<name>H2ELV6_9CAUD</name>
<evidence type="ECO:0000313" key="1">
    <source>
        <dbReference type="EMBL" id="AEX65858.1"/>
    </source>
</evidence>
<accession>H2ELV6</accession>
<dbReference type="EMBL" id="JN991020">
    <property type="protein sequence ID" value="AEX65858.1"/>
    <property type="molecule type" value="Genomic_DNA"/>
</dbReference>
<keyword evidence="2" id="KW-1185">Reference proteome</keyword>
<dbReference type="GeneID" id="11605078"/>
<gene>
    <name evidence="1" type="ORF">BF7_00100</name>
</gene>
<reference evidence="1 2" key="1">
    <citation type="journal article" date="2012" name="FEMS Microbiol. Lett.">
        <title>Isolation of new Pseudomonas tolaasii bacteriophages and genomic investigation of the lytic phage BF7.</title>
        <authorList>
            <person name="Sajben-Nagy E."/>
            <person name="Maroti G."/>
            <person name="Kredics L."/>
            <person name="Horvath B."/>
            <person name="Parducz A."/>
            <person name="Vagvolgyi C."/>
            <person name="Manczinger L."/>
        </authorList>
    </citation>
    <scope>NUCLEOTIDE SEQUENCE [LARGE SCALE GENOMIC DNA]</scope>
</reference>
<dbReference type="OrthoDB" id="36003at10239"/>
<dbReference type="RefSeq" id="YP_005098176.1">
    <property type="nucleotide sequence ID" value="NC_016764.1"/>
</dbReference>
<dbReference type="Proteomes" id="UP000007746">
    <property type="component" value="Segment"/>
</dbReference>
<dbReference type="KEGG" id="vg:11605078"/>
<protein>
    <submittedName>
        <fullName evidence="1">Uncharacterized protein</fullName>
    </submittedName>
</protein>
<evidence type="ECO:0000313" key="2">
    <source>
        <dbReference type="Proteomes" id="UP000007746"/>
    </source>
</evidence>